<dbReference type="Proteomes" id="UP000423396">
    <property type="component" value="Chromosome"/>
</dbReference>
<dbReference type="KEGG" id="sazo:D1868_10275"/>
<accession>A0A650CR60</accession>
<protein>
    <submittedName>
        <fullName evidence="1">DUF424 family protein</fullName>
    </submittedName>
</protein>
<gene>
    <name evidence="1" type="ORF">D1868_10275</name>
</gene>
<dbReference type="RefSeq" id="WP_156007785.1">
    <property type="nucleotide sequence ID" value="NZ_CP045483.1"/>
</dbReference>
<name>A0A650CR60_9CREN</name>
<dbReference type="EMBL" id="CP045483">
    <property type="protein sequence ID" value="QGR20334.1"/>
    <property type="molecule type" value="Genomic_DNA"/>
</dbReference>
<keyword evidence="2" id="KW-1185">Reference proteome</keyword>
<sequence>MRKVLLNVIREQGYVFVNVCEPELLGKIFKKGDISLEINKEFYAGEEVSLDYVFTLFDEANVVSLVGKDIVDEAIKRGYVAKEGVLEIEGVKFAQVYNM</sequence>
<reference evidence="1 2" key="1">
    <citation type="submission" date="2019-10" db="EMBL/GenBank/DDBJ databases">
        <title>Genome Sequences from Six Type Strain Members of the Archaeal Family Sulfolobaceae: Acidianus ambivalens, Acidianus infernus, Metallosphaera prunae, Stygiolobus azoricus, Sulfolobus metallicus, and Sulfurisphaera ohwakuensis.</title>
        <authorList>
            <person name="Counts J.A."/>
            <person name="Kelly R.M."/>
        </authorList>
    </citation>
    <scope>NUCLEOTIDE SEQUENCE [LARGE SCALE GENOMIC DNA]</scope>
    <source>
        <strain evidence="1 2">FC6</strain>
    </source>
</reference>
<evidence type="ECO:0000313" key="1">
    <source>
        <dbReference type="EMBL" id="QGR20334.1"/>
    </source>
</evidence>
<proteinExistence type="predicted"/>
<dbReference type="AlphaFoldDB" id="A0A650CR60"/>
<dbReference type="GeneID" id="42799461"/>
<organism evidence="1 2">
    <name type="scientific">Stygiolobus azoricus</name>
    <dbReference type="NCBI Taxonomy" id="41675"/>
    <lineage>
        <taxon>Archaea</taxon>
        <taxon>Thermoproteota</taxon>
        <taxon>Thermoprotei</taxon>
        <taxon>Sulfolobales</taxon>
        <taxon>Sulfolobaceae</taxon>
        <taxon>Stygiolobus</taxon>
    </lineage>
</organism>
<evidence type="ECO:0000313" key="2">
    <source>
        <dbReference type="Proteomes" id="UP000423396"/>
    </source>
</evidence>
<dbReference type="InterPro" id="IPR007355">
    <property type="entry name" value="DUF424"/>
</dbReference>
<dbReference type="Pfam" id="PF04242">
    <property type="entry name" value="DUF424"/>
    <property type="match status" value="1"/>
</dbReference>
<dbReference type="Gene3D" id="3.30.1860.10">
    <property type="entry name" value="uncharacterized conserved protein from methanopyrus kandleri domain like"/>
    <property type="match status" value="1"/>
</dbReference>
<dbReference type="OrthoDB" id="18015at2157"/>